<evidence type="ECO:0000313" key="6">
    <source>
        <dbReference type="EMBL" id="WXL28727.1"/>
    </source>
</evidence>
<gene>
    <name evidence="6" type="ORF">WG616_00650</name>
</gene>
<sequence length="461" mass="53975">MYIDPPYNTEKSSEEGNSNNSFSDEKETKNNSGKFVYRDKFARTGWLNLMNDRLLKAKELLKDDGVIFVSIDDNEQAYLKVLMDEIFGEENFISNISVINNLGGRSDEINFATANEYLLVYAKNHNYLKINGLEISEDIIDKEYKYNDENGLYKKISFIKTGNESNRENRPNMFYPILAKNNSLFSITQEEFDSLYIDGKFNDLFLETLIQKYESLDYKVFLPKDKNGNFKRWRWGFETYNKEILMYPSNIILDNNSVKTKIRATLENGSIKQLKNKTVWYKSTYSTNSGTTLLNTILNNNKFPFPKSLDFLKDLLLIHTNKNAKILDFFSGSATTAHAVWELNRQDGGNRTFTIVTNNENNIAFDTTYERLHRISKGVSTDGKNDFDWLKKNEPYHKDFEVYETQQFKVDINQKNLDEPLNLLEKELRELSLMEDYTKEELLIKMRDLYSFKKEEKDGTN</sequence>
<dbReference type="GO" id="GO:0032259">
    <property type="term" value="P:methylation"/>
    <property type="evidence" value="ECO:0007669"/>
    <property type="project" value="UniProtKB-KW"/>
</dbReference>
<feature type="domain" description="DNA methylase N-4/N-6" evidence="5">
    <location>
        <begin position="2"/>
        <end position="346"/>
    </location>
</feature>
<dbReference type="PRINTS" id="PR00506">
    <property type="entry name" value="D21N6MTFRASE"/>
</dbReference>
<dbReference type="Gene3D" id="3.40.50.150">
    <property type="entry name" value="Vaccinia Virus protein VP39"/>
    <property type="match status" value="1"/>
</dbReference>
<evidence type="ECO:0000256" key="1">
    <source>
        <dbReference type="ARBA" id="ARBA00022603"/>
    </source>
</evidence>
<dbReference type="EMBL" id="CP148066">
    <property type="protein sequence ID" value="WXL28727.1"/>
    <property type="molecule type" value="Genomic_DNA"/>
</dbReference>
<dbReference type="SUPFAM" id="SSF53335">
    <property type="entry name" value="S-adenosyl-L-methionine-dependent methyltransferases"/>
    <property type="match status" value="1"/>
</dbReference>
<evidence type="ECO:0000256" key="3">
    <source>
        <dbReference type="ARBA" id="ARBA00022691"/>
    </source>
</evidence>
<keyword evidence="7" id="KW-1185">Reference proteome</keyword>
<keyword evidence="2 6" id="KW-0808">Transferase</keyword>
<proteinExistence type="predicted"/>
<evidence type="ECO:0000256" key="2">
    <source>
        <dbReference type="ARBA" id="ARBA00022679"/>
    </source>
</evidence>
<organism evidence="6 7">
    <name type="scientific">[Mycoplasma] gypis</name>
    <dbReference type="NCBI Taxonomy" id="92404"/>
    <lineage>
        <taxon>Bacteria</taxon>
        <taxon>Bacillati</taxon>
        <taxon>Mycoplasmatota</taxon>
        <taxon>Mycoplasmoidales</taxon>
        <taxon>Metamycoplasmataceae</taxon>
        <taxon>Metamycoplasma</taxon>
    </lineage>
</organism>
<dbReference type="InterPro" id="IPR002941">
    <property type="entry name" value="DNA_methylase_N4/N6"/>
</dbReference>
<reference evidence="6" key="1">
    <citation type="submission" date="2024-03" db="EMBL/GenBank/DDBJ databases">
        <title>Complete genome sequence of Mycoplasma gypis type strain B1/T1.</title>
        <authorList>
            <person name="Spergser J."/>
        </authorList>
    </citation>
    <scope>NUCLEOTIDE SEQUENCE [LARGE SCALE GENOMIC DNA]</scope>
    <source>
        <strain evidence="6">B1/T1</strain>
    </source>
</reference>
<dbReference type="Pfam" id="PF01555">
    <property type="entry name" value="N6_N4_Mtase"/>
    <property type="match status" value="1"/>
</dbReference>
<dbReference type="Proteomes" id="UP001460679">
    <property type="component" value="Chromosome"/>
</dbReference>
<dbReference type="InterPro" id="IPR029063">
    <property type="entry name" value="SAM-dependent_MTases_sf"/>
</dbReference>
<keyword evidence="1 6" id="KW-0489">Methyltransferase</keyword>
<evidence type="ECO:0000313" key="7">
    <source>
        <dbReference type="Proteomes" id="UP001460679"/>
    </source>
</evidence>
<accession>A0ABZ2RP11</accession>
<protein>
    <submittedName>
        <fullName evidence="6">Site-specific DNA-methyltransferase</fullName>
        <ecNumber evidence="6">2.1.1.-</ecNumber>
    </submittedName>
</protein>
<dbReference type="RefSeq" id="WP_338867665.1">
    <property type="nucleotide sequence ID" value="NZ_CP148066.1"/>
</dbReference>
<dbReference type="InterPro" id="IPR002295">
    <property type="entry name" value="N4/N6-MTase_EcoPI_Mod-like"/>
</dbReference>
<keyword evidence="3" id="KW-0949">S-adenosyl-L-methionine</keyword>
<evidence type="ECO:0000256" key="4">
    <source>
        <dbReference type="SAM" id="MobiDB-lite"/>
    </source>
</evidence>
<feature type="region of interest" description="Disordered" evidence="4">
    <location>
        <begin position="1"/>
        <end position="29"/>
    </location>
</feature>
<evidence type="ECO:0000259" key="5">
    <source>
        <dbReference type="Pfam" id="PF01555"/>
    </source>
</evidence>
<dbReference type="GO" id="GO:0008168">
    <property type="term" value="F:methyltransferase activity"/>
    <property type="evidence" value="ECO:0007669"/>
    <property type="project" value="UniProtKB-KW"/>
</dbReference>
<dbReference type="EC" id="2.1.1.-" evidence="6"/>
<name>A0ABZ2RP11_9BACT</name>